<keyword evidence="2" id="KW-1185">Reference proteome</keyword>
<accession>A0A915TY76</accession>
<dbReference type="SUPFAM" id="SSF64076">
    <property type="entry name" value="MTH938-like"/>
    <property type="match status" value="1"/>
</dbReference>
<dbReference type="AlphaFoldDB" id="A0A915TY76"/>
<reference evidence="1" key="1">
    <citation type="submission" date="2020-12" db="EMBL/GenBank/DDBJ databases">
        <title>Desulfobium dissulfuricans gen. nov., sp. nov., a novel mesophilic, sulfate-reducing bacterium isolated from a deep-sea hydrothermal vent.</title>
        <authorList>
            <person name="Hashimoto Y."/>
            <person name="Tame A."/>
            <person name="Sawayama S."/>
            <person name="Miyazaki J."/>
            <person name="Takai K."/>
            <person name="Nakagawa S."/>
        </authorList>
    </citation>
    <scope>NUCLEOTIDE SEQUENCE</scope>
    <source>
        <strain evidence="1">GF1</strain>
    </source>
</reference>
<evidence type="ECO:0000313" key="2">
    <source>
        <dbReference type="Proteomes" id="UP001063350"/>
    </source>
</evidence>
<dbReference type="KEGG" id="ddu:GF1_03420"/>
<dbReference type="RefSeq" id="WP_267927901.1">
    <property type="nucleotide sequence ID" value="NZ_AP024233.1"/>
</dbReference>
<proteinExistence type="predicted"/>
<dbReference type="PANTHER" id="PTHR15811">
    <property type="entry name" value="MTH938 DOMAIN-CONTAINING PROTEIN"/>
    <property type="match status" value="1"/>
</dbReference>
<dbReference type="Pfam" id="PF04430">
    <property type="entry name" value="DUF498"/>
    <property type="match status" value="1"/>
</dbReference>
<dbReference type="InterPro" id="IPR036748">
    <property type="entry name" value="MTH938-like_sf"/>
</dbReference>
<dbReference type="PANTHER" id="PTHR15811:SF5">
    <property type="entry name" value="MTH938 DOMAIN-CONTAINING PROTEIN"/>
    <property type="match status" value="1"/>
</dbReference>
<dbReference type="InterPro" id="IPR007523">
    <property type="entry name" value="NDUFAF3/AAMDC"/>
</dbReference>
<name>A0A915TY76_9BACT</name>
<dbReference type="EMBL" id="AP024233">
    <property type="protein sequence ID" value="BCO07966.1"/>
    <property type="molecule type" value="Genomic_DNA"/>
</dbReference>
<evidence type="ECO:0000313" key="1">
    <source>
        <dbReference type="EMBL" id="BCO07966.1"/>
    </source>
</evidence>
<dbReference type="GO" id="GO:0005737">
    <property type="term" value="C:cytoplasm"/>
    <property type="evidence" value="ECO:0007669"/>
    <property type="project" value="TreeGrafter"/>
</dbReference>
<evidence type="ECO:0008006" key="3">
    <source>
        <dbReference type="Google" id="ProtNLM"/>
    </source>
</evidence>
<dbReference type="Proteomes" id="UP001063350">
    <property type="component" value="Chromosome"/>
</dbReference>
<sequence>MRDMIEEYSFGRVRIHGEVHTSDILLQGDRVLPGWWRKKGHGCSLDDIQEVLEPRPEVFILGTGSSGLLRPDPDLERELAALGIHLVAEPTAKAVLRYNELLRNRKTIAGGLHLTC</sequence>
<gene>
    <name evidence="1" type="ORF">GF1_03420</name>
</gene>
<protein>
    <recommendedName>
        <fullName evidence="3">Mth938-like domain-containing protein</fullName>
    </recommendedName>
</protein>
<organism evidence="1 2">
    <name type="scientific">Desulfolithobacter dissulfuricans</name>
    <dbReference type="NCBI Taxonomy" id="2795293"/>
    <lineage>
        <taxon>Bacteria</taxon>
        <taxon>Pseudomonadati</taxon>
        <taxon>Thermodesulfobacteriota</taxon>
        <taxon>Desulfobulbia</taxon>
        <taxon>Desulfobulbales</taxon>
        <taxon>Desulfobulbaceae</taxon>
        <taxon>Desulfolithobacter</taxon>
    </lineage>
</organism>
<dbReference type="Gene3D" id="3.40.1230.10">
    <property type="entry name" value="MTH938-like"/>
    <property type="match status" value="1"/>
</dbReference>